<keyword evidence="2" id="KW-1185">Reference proteome</keyword>
<organism evidence="1 2">
    <name type="scientific">Rhodococcus globerulus</name>
    <dbReference type="NCBI Taxonomy" id="33008"/>
    <lineage>
        <taxon>Bacteria</taxon>
        <taxon>Bacillati</taxon>
        <taxon>Actinomycetota</taxon>
        <taxon>Actinomycetes</taxon>
        <taxon>Mycobacteriales</taxon>
        <taxon>Nocardiaceae</taxon>
        <taxon>Rhodococcus</taxon>
    </lineage>
</organism>
<dbReference type="EMBL" id="JAWLKB010000056">
    <property type="protein sequence ID" value="MDV6271559.1"/>
    <property type="molecule type" value="Genomic_DNA"/>
</dbReference>
<name>A0ABU4C4X3_RHOGO</name>
<protein>
    <submittedName>
        <fullName evidence="1">Uncharacterized protein</fullName>
    </submittedName>
</protein>
<dbReference type="Proteomes" id="UP001185927">
    <property type="component" value="Unassembled WGS sequence"/>
</dbReference>
<evidence type="ECO:0000313" key="2">
    <source>
        <dbReference type="Proteomes" id="UP001185927"/>
    </source>
</evidence>
<gene>
    <name evidence="1" type="ORF">R3Q16_33730</name>
</gene>
<proteinExistence type="predicted"/>
<reference evidence="1 2" key="1">
    <citation type="submission" date="2023-10" db="EMBL/GenBank/DDBJ databases">
        <title>Development of a sustainable strategy for remediation of hydrocarbon-contaminated territories based on the waste exchange concept.</title>
        <authorList>
            <person name="Krivoruchko A."/>
        </authorList>
    </citation>
    <scope>NUCLEOTIDE SEQUENCE [LARGE SCALE GENOMIC DNA]</scope>
    <source>
        <strain evidence="1 2">IEGM 1203</strain>
    </source>
</reference>
<evidence type="ECO:0000313" key="1">
    <source>
        <dbReference type="EMBL" id="MDV6271559.1"/>
    </source>
</evidence>
<sequence length="66" mass="7185">MRSYPTAIMCGIWGIVFSRRWADWLVDLIPGAIGVVEIPGPEVAYGGAVRSIRVFGEFDQAIESSA</sequence>
<accession>A0ABU4C4X3</accession>
<comment type="caution">
    <text evidence="1">The sequence shown here is derived from an EMBL/GenBank/DDBJ whole genome shotgun (WGS) entry which is preliminary data.</text>
</comment>
<dbReference type="RefSeq" id="WP_317546102.1">
    <property type="nucleotide sequence ID" value="NZ_JAWLKB010000056.1"/>
</dbReference>